<dbReference type="RefSeq" id="WP_275109808.1">
    <property type="nucleotide sequence ID" value="NZ_JAKJSC010000001.1"/>
</dbReference>
<keyword evidence="2" id="KW-1185">Reference proteome</keyword>
<proteinExistence type="predicted"/>
<organism evidence="1 2">
    <name type="scientific">Paralabilibaculum antarcticum</name>
    <dbReference type="NCBI Taxonomy" id="2912572"/>
    <lineage>
        <taxon>Bacteria</taxon>
        <taxon>Pseudomonadati</taxon>
        <taxon>Bacteroidota</taxon>
        <taxon>Bacteroidia</taxon>
        <taxon>Marinilabiliales</taxon>
        <taxon>Marinifilaceae</taxon>
        <taxon>Paralabilibaculum</taxon>
    </lineage>
</organism>
<sequence length="139" mass="16227">MKLKDLILKYKWDEIRTVLYNLYSDTDRNIEGYKLVFEKLKVIGFQASKFEILVQNIEDNGEKYVHVNALDLSDKCSGDSPTTYSLMFTPWNEWAGMSINSESLLSFSEVDLIAHCLWEMTYCGFDEEEISKLNKELDE</sequence>
<comment type="caution">
    <text evidence="1">The sequence shown here is derived from an EMBL/GenBank/DDBJ whole genome shotgun (WGS) entry which is preliminary data.</text>
</comment>
<protein>
    <submittedName>
        <fullName evidence="1">Uncharacterized protein</fullName>
    </submittedName>
</protein>
<evidence type="ECO:0000313" key="1">
    <source>
        <dbReference type="EMBL" id="MDE5418483.1"/>
    </source>
</evidence>
<gene>
    <name evidence="1" type="ORF">L3049_10725</name>
</gene>
<accession>A0ABT5VVD9</accession>
<reference evidence="1 2" key="1">
    <citation type="submission" date="2022-01" db="EMBL/GenBank/DDBJ databases">
        <title>Labilibaculum sp. nov, a marine bacterium isolated from Antarctica.</title>
        <authorList>
            <person name="Dai W."/>
        </authorList>
    </citation>
    <scope>NUCLEOTIDE SEQUENCE [LARGE SCALE GENOMIC DNA]</scope>
    <source>
        <strain evidence="1 2">DW002</strain>
    </source>
</reference>
<dbReference type="EMBL" id="JAKJSC010000001">
    <property type="protein sequence ID" value="MDE5418483.1"/>
    <property type="molecule type" value="Genomic_DNA"/>
</dbReference>
<dbReference type="Pfam" id="PF20194">
    <property type="entry name" value="DUF6557"/>
    <property type="match status" value="1"/>
</dbReference>
<name>A0ABT5VVD9_9BACT</name>
<evidence type="ECO:0000313" key="2">
    <source>
        <dbReference type="Proteomes" id="UP001528920"/>
    </source>
</evidence>
<dbReference type="Proteomes" id="UP001528920">
    <property type="component" value="Unassembled WGS sequence"/>
</dbReference>
<dbReference type="InterPro" id="IPR046687">
    <property type="entry name" value="DUF6557"/>
</dbReference>